<keyword evidence="1" id="KW-0472">Membrane</keyword>
<dbReference type="InterPro" id="IPR000326">
    <property type="entry name" value="PAP2/HPO"/>
</dbReference>
<accession>F6B6F4</accession>
<evidence type="ECO:0000313" key="4">
    <source>
        <dbReference type="Proteomes" id="UP000009226"/>
    </source>
</evidence>
<reference evidence="3 4" key="1">
    <citation type="submission" date="2011-05" db="EMBL/GenBank/DDBJ databases">
        <title>Complete sequence of Desulfotomaculum carboxydivorans CO-1-SRB.</title>
        <authorList>
            <consortium name="US DOE Joint Genome Institute"/>
            <person name="Lucas S."/>
            <person name="Han J."/>
            <person name="Lapidus A."/>
            <person name="Cheng J.-F."/>
            <person name="Goodwin L."/>
            <person name="Pitluck S."/>
            <person name="Peters L."/>
            <person name="Mikhailova N."/>
            <person name="Lu M."/>
            <person name="Han C."/>
            <person name="Tapia R."/>
            <person name="Land M."/>
            <person name="Hauser L."/>
            <person name="Kyrpides N."/>
            <person name="Ivanova N."/>
            <person name="Pagani I."/>
            <person name="Stams A."/>
            <person name="Plugge C."/>
            <person name="Muyzer G."/>
            <person name="Kuever J."/>
            <person name="Parshina S."/>
            <person name="Ivanova A."/>
            <person name="Nazina T."/>
            <person name="Woyke T."/>
        </authorList>
    </citation>
    <scope>NUCLEOTIDE SEQUENCE [LARGE SCALE GENOMIC DNA]</scope>
    <source>
        <strain evidence="4">DSM 14880 / VKM B-2319 / CO-1-SRB</strain>
    </source>
</reference>
<feature type="domain" description="Phosphatidic acid phosphatase type 2/haloperoxidase" evidence="2">
    <location>
        <begin position="96"/>
        <end position="208"/>
    </location>
</feature>
<feature type="transmembrane region" description="Helical" evidence="1">
    <location>
        <begin position="193"/>
        <end position="215"/>
    </location>
</feature>
<dbReference type="InterPro" id="IPR036938">
    <property type="entry name" value="PAP2/HPO_sf"/>
</dbReference>
<dbReference type="Pfam" id="PF01569">
    <property type="entry name" value="PAP2"/>
    <property type="match status" value="1"/>
</dbReference>
<keyword evidence="1" id="KW-1133">Transmembrane helix</keyword>
<dbReference type="SUPFAM" id="SSF48317">
    <property type="entry name" value="Acid phosphatase/Vanadium-dependent haloperoxidase"/>
    <property type="match status" value="1"/>
</dbReference>
<dbReference type="PANTHER" id="PTHR14969:SF13">
    <property type="entry name" value="AT30094P"/>
    <property type="match status" value="1"/>
</dbReference>
<feature type="transmembrane region" description="Helical" evidence="1">
    <location>
        <begin position="66"/>
        <end position="88"/>
    </location>
</feature>
<feature type="transmembrane region" description="Helical" evidence="1">
    <location>
        <begin position="166"/>
        <end position="187"/>
    </location>
</feature>
<dbReference type="Gene3D" id="1.20.144.10">
    <property type="entry name" value="Phosphatidic acid phosphatase type 2/haloperoxidase"/>
    <property type="match status" value="2"/>
</dbReference>
<keyword evidence="4" id="KW-1185">Reference proteome</keyword>
<dbReference type="RefSeq" id="WP_013809548.1">
    <property type="nucleotide sequence ID" value="NC_015565.1"/>
</dbReference>
<organism evidence="3 4">
    <name type="scientific">Desulfotomaculum nigrificans (strain DSM 14880 / VKM B-2319 / CO-1-SRB)</name>
    <name type="common">Desulfotomaculum carboxydivorans</name>
    <dbReference type="NCBI Taxonomy" id="868595"/>
    <lineage>
        <taxon>Bacteria</taxon>
        <taxon>Bacillati</taxon>
        <taxon>Bacillota</taxon>
        <taxon>Clostridia</taxon>
        <taxon>Eubacteriales</taxon>
        <taxon>Desulfotomaculaceae</taxon>
        <taxon>Desulfotomaculum</taxon>
    </lineage>
</organism>
<dbReference type="SMART" id="SM00014">
    <property type="entry name" value="acidPPc"/>
    <property type="match status" value="1"/>
</dbReference>
<dbReference type="KEGG" id="dca:Desca_0329"/>
<dbReference type="PANTHER" id="PTHR14969">
    <property type="entry name" value="SPHINGOSINE-1-PHOSPHATE PHOSPHOHYDROLASE"/>
    <property type="match status" value="1"/>
</dbReference>
<keyword evidence="1" id="KW-0812">Transmembrane</keyword>
<gene>
    <name evidence="3" type="ordered locus">Desca_0329</name>
</gene>
<dbReference type="CDD" id="cd03392">
    <property type="entry name" value="PAP2_like_2"/>
    <property type="match status" value="1"/>
</dbReference>
<feature type="transmembrane region" description="Helical" evidence="1">
    <location>
        <begin position="97"/>
        <end position="117"/>
    </location>
</feature>
<feature type="transmembrane region" description="Helical" evidence="1">
    <location>
        <begin position="137"/>
        <end position="159"/>
    </location>
</feature>
<dbReference type="eggNOG" id="COG0671">
    <property type="taxonomic scope" value="Bacteria"/>
</dbReference>
<dbReference type="Proteomes" id="UP000009226">
    <property type="component" value="Chromosome"/>
</dbReference>
<evidence type="ECO:0000313" key="3">
    <source>
        <dbReference type="EMBL" id="AEF93225.1"/>
    </source>
</evidence>
<evidence type="ECO:0000256" key="1">
    <source>
        <dbReference type="SAM" id="Phobius"/>
    </source>
</evidence>
<dbReference type="AlphaFoldDB" id="F6B6F4"/>
<feature type="transmembrane region" description="Helical" evidence="1">
    <location>
        <begin position="12"/>
        <end position="33"/>
    </location>
</feature>
<dbReference type="HOGENOM" id="CLU_072573_3_0_9"/>
<evidence type="ECO:0000259" key="2">
    <source>
        <dbReference type="SMART" id="SM00014"/>
    </source>
</evidence>
<proteinExistence type="predicted"/>
<protein>
    <submittedName>
        <fullName evidence="3">Phosphoesterase PA-phosphatase related protein</fullName>
    </submittedName>
</protein>
<dbReference type="EMBL" id="CP002736">
    <property type="protein sequence ID" value="AEF93225.1"/>
    <property type="molecule type" value="Genomic_DNA"/>
</dbReference>
<dbReference type="STRING" id="868595.Desca_0329"/>
<name>F6B6F4_DESCC</name>
<sequence length="233" mass="26352">MSIDDKLSKPLVRFVASSVVFLSVFTGIFIKLADELREQDLYRFDYPIIQLVQSYIDPQLTGVMKFFTFIGSGKVIVVLLIISMFLMVRRKKNWEAVFLLTAASGGALFNLLLKWHFHRIRPSIHPLIKETGYSFPSGHSMEAIIFYGMLGYFLCLFFESKFLQRLSVMGATGIILLVGLSRIYLGVHYPSDVLAAYAAGGVWLIICLTGLKIIVEVRQRNIRPGGGYRKNNN</sequence>